<dbReference type="Proteomes" id="UP001165136">
    <property type="component" value="Unassembled WGS sequence"/>
</dbReference>
<accession>A0A9W6R0U0</accession>
<evidence type="ECO:0000313" key="1">
    <source>
        <dbReference type="EMBL" id="GLY65567.1"/>
    </source>
</evidence>
<protein>
    <submittedName>
        <fullName evidence="1">Uncharacterized protein</fullName>
    </submittedName>
</protein>
<gene>
    <name evidence="1" type="ORF">Atai01_21860</name>
</gene>
<dbReference type="AlphaFoldDB" id="A0A9W6R0U0"/>
<keyword evidence="2" id="KW-1185">Reference proteome</keyword>
<organism evidence="1 2">
    <name type="scientific">Amycolatopsis taiwanensis</name>
    <dbReference type="NCBI Taxonomy" id="342230"/>
    <lineage>
        <taxon>Bacteria</taxon>
        <taxon>Bacillati</taxon>
        <taxon>Actinomycetota</taxon>
        <taxon>Actinomycetes</taxon>
        <taxon>Pseudonocardiales</taxon>
        <taxon>Pseudonocardiaceae</taxon>
        <taxon>Amycolatopsis</taxon>
    </lineage>
</organism>
<sequence length="56" mass="6416">MAFWRRKGSGRPPVMVGPAEEVREATIFWRPVRELPANGRDRAVTPRAVREKRSNA</sequence>
<dbReference type="EMBL" id="BSTI01000004">
    <property type="protein sequence ID" value="GLY65567.1"/>
    <property type="molecule type" value="Genomic_DNA"/>
</dbReference>
<proteinExistence type="predicted"/>
<reference evidence="1" key="1">
    <citation type="submission" date="2023-03" db="EMBL/GenBank/DDBJ databases">
        <title>Amycolatopsis taiwanensis NBRC 103393.</title>
        <authorList>
            <person name="Ichikawa N."/>
            <person name="Sato H."/>
            <person name="Tonouchi N."/>
        </authorList>
    </citation>
    <scope>NUCLEOTIDE SEQUENCE</scope>
    <source>
        <strain evidence="1">NBRC 103393</strain>
    </source>
</reference>
<comment type="caution">
    <text evidence="1">The sequence shown here is derived from an EMBL/GenBank/DDBJ whole genome shotgun (WGS) entry which is preliminary data.</text>
</comment>
<name>A0A9W6R0U0_9PSEU</name>
<evidence type="ECO:0000313" key="2">
    <source>
        <dbReference type="Proteomes" id="UP001165136"/>
    </source>
</evidence>